<proteinExistence type="predicted"/>
<keyword evidence="1" id="KW-1015">Disulfide bond</keyword>
<dbReference type="Gene3D" id="3.10.100.10">
    <property type="entry name" value="Mannose-Binding Protein A, subunit A"/>
    <property type="match status" value="1"/>
</dbReference>
<dbReference type="EMBL" id="MN740431">
    <property type="protein sequence ID" value="QHU06291.1"/>
    <property type="molecule type" value="Genomic_DNA"/>
</dbReference>
<sequence length="411" mass="46987">MIENYKDKVTEYAESQKNLANNETHKYIPPNYNVNGNINTVPSTQTSSGNTSYSVSNDPNTYEGLFFYIFNKTTIIYFLWFLAIYIIAYYVLGFFRTDGYVVSNELKISRIIDIIALILLLLALLGYSTLSPDEQIKSAEESLNYFKKDMTSPGAIIIQILGIAIFYLVIYLFKIPMGSGVKSITVSIIETTMWLYLIVQIFSVFFKYVIGVSLYDVLSKYFNWSELPDYAPVPKPSGNVNIKGNINLGSPIQKDEVFNISNNLYTYDDAQAICSSYGAKTATYDQIEEAYKNGAEWCNYGWSDGQMAFFPTQKSTWEKLQKTDKHKNDCGRPGINGGYFANPYIRFGVNCYGKKPKPKNSDLERMKAQNNISYPKTEKDNLLDRKAQFWKDNADKMLVLNSFNKNVWSEY</sequence>
<feature type="domain" description="Link" evidence="3">
    <location>
        <begin position="253"/>
        <end position="353"/>
    </location>
</feature>
<keyword evidence="2" id="KW-0472">Membrane</keyword>
<dbReference type="SUPFAM" id="SSF56436">
    <property type="entry name" value="C-type lectin-like"/>
    <property type="match status" value="1"/>
</dbReference>
<protein>
    <recommendedName>
        <fullName evidence="3">Link domain-containing protein</fullName>
    </recommendedName>
</protein>
<dbReference type="GO" id="GO:0007155">
    <property type="term" value="P:cell adhesion"/>
    <property type="evidence" value="ECO:0007669"/>
    <property type="project" value="InterPro"/>
</dbReference>
<evidence type="ECO:0000256" key="2">
    <source>
        <dbReference type="SAM" id="Phobius"/>
    </source>
</evidence>
<evidence type="ECO:0000256" key="1">
    <source>
        <dbReference type="ARBA" id="ARBA00023157"/>
    </source>
</evidence>
<feature type="transmembrane region" description="Helical" evidence="2">
    <location>
        <begin position="150"/>
        <end position="173"/>
    </location>
</feature>
<reference evidence="4" key="1">
    <citation type="journal article" date="2020" name="Nature">
        <title>Giant virus diversity and host interactions through global metagenomics.</title>
        <authorList>
            <person name="Schulz F."/>
            <person name="Roux S."/>
            <person name="Paez-Espino D."/>
            <person name="Jungbluth S."/>
            <person name="Walsh D.A."/>
            <person name="Denef V.J."/>
            <person name="McMahon K.D."/>
            <person name="Konstantinidis K.T."/>
            <person name="Eloe-Fadrosh E.A."/>
            <person name="Kyrpides N.C."/>
            <person name="Woyke T."/>
        </authorList>
    </citation>
    <scope>NUCLEOTIDE SEQUENCE</scope>
    <source>
        <strain evidence="4">GVMAG-M-3300027747-57</strain>
    </source>
</reference>
<name>A0A6C0JN43_9ZZZZ</name>
<feature type="transmembrane region" description="Helical" evidence="2">
    <location>
        <begin position="194"/>
        <end position="215"/>
    </location>
</feature>
<accession>A0A6C0JN43</accession>
<evidence type="ECO:0000313" key="4">
    <source>
        <dbReference type="EMBL" id="QHU06291.1"/>
    </source>
</evidence>
<dbReference type="InterPro" id="IPR000538">
    <property type="entry name" value="Link_dom"/>
</dbReference>
<dbReference type="GO" id="GO:0005540">
    <property type="term" value="F:hyaluronic acid binding"/>
    <property type="evidence" value="ECO:0007669"/>
    <property type="project" value="InterPro"/>
</dbReference>
<feature type="transmembrane region" description="Helical" evidence="2">
    <location>
        <begin position="111"/>
        <end position="130"/>
    </location>
</feature>
<feature type="transmembrane region" description="Helical" evidence="2">
    <location>
        <begin position="75"/>
        <end position="95"/>
    </location>
</feature>
<dbReference type="InterPro" id="IPR016186">
    <property type="entry name" value="C-type_lectin-like/link_sf"/>
</dbReference>
<dbReference type="InterPro" id="IPR016187">
    <property type="entry name" value="CTDL_fold"/>
</dbReference>
<dbReference type="AlphaFoldDB" id="A0A6C0JN43"/>
<organism evidence="4">
    <name type="scientific">viral metagenome</name>
    <dbReference type="NCBI Taxonomy" id="1070528"/>
    <lineage>
        <taxon>unclassified sequences</taxon>
        <taxon>metagenomes</taxon>
        <taxon>organismal metagenomes</taxon>
    </lineage>
</organism>
<dbReference type="Pfam" id="PF00193">
    <property type="entry name" value="Xlink"/>
    <property type="match status" value="1"/>
</dbReference>
<dbReference type="PROSITE" id="PS50963">
    <property type="entry name" value="LINK_2"/>
    <property type="match status" value="1"/>
</dbReference>
<dbReference type="SMART" id="SM00445">
    <property type="entry name" value="LINK"/>
    <property type="match status" value="1"/>
</dbReference>
<keyword evidence="2" id="KW-0812">Transmembrane</keyword>
<evidence type="ECO:0000259" key="3">
    <source>
        <dbReference type="PROSITE" id="PS50963"/>
    </source>
</evidence>
<keyword evidence="2" id="KW-1133">Transmembrane helix</keyword>